<reference evidence="2" key="1">
    <citation type="submission" date="2016-11" db="UniProtKB">
        <authorList>
            <consortium name="WormBaseParasite"/>
        </authorList>
    </citation>
    <scope>IDENTIFICATION</scope>
    <source>
        <strain evidence="2">KR3021</strain>
    </source>
</reference>
<dbReference type="Proteomes" id="UP000095286">
    <property type="component" value="Unplaced"/>
</dbReference>
<protein>
    <submittedName>
        <fullName evidence="2">Reverse transcriptase domain-containing protein</fullName>
    </submittedName>
</protein>
<accession>A0AC35TKY5</accession>
<evidence type="ECO:0000313" key="1">
    <source>
        <dbReference type="Proteomes" id="UP000095286"/>
    </source>
</evidence>
<name>A0AC35TKY5_9BILA</name>
<proteinExistence type="predicted"/>
<sequence>MDSVICVKQTGFRSGYCTADNIIALRLLLQKSYEYKIDIHLVFLDFKKAFDIISRKHLWMALRHYNVNEEFIQVIVELYENSRLTYQYMGKEFEMVSNCSVKQGGCLSPRLFTLLIQFVLDHADLSNLGFPLNDRSKMKPANIRLDYLAYADDIVFVAESTSNLQLMLDRFTEVASKATIDAVKPLAETNKAQKEELIKIEQEKEMLATENSALLSENMNLRDQLTAKIECLTSENKILKKQVEADERLITSLQQTVKEYEKKEKRKEKKEHLLLLQKYHLEDNLVGLNKQYDRLRNAFTEIGYNIFPCPLKMNAFKRGMENGIIKKQIFTNAKEEEIPSAYVTNVVELLTKRINDLYKSNKLSLSRNAVDICLIGDKGSTTTKLGLSVKLHEVTNSLHNTSLVVIYYGDDNYSNMSVCFKPIAEQLEMFTEVEIDGQLYPVNLHLNGDYKFTCSALGHTGAASRYPCIKCIV</sequence>
<organism evidence="1 2">
    <name type="scientific">Rhabditophanes sp. KR3021</name>
    <dbReference type="NCBI Taxonomy" id="114890"/>
    <lineage>
        <taxon>Eukaryota</taxon>
        <taxon>Metazoa</taxon>
        <taxon>Ecdysozoa</taxon>
        <taxon>Nematoda</taxon>
        <taxon>Chromadorea</taxon>
        <taxon>Rhabditida</taxon>
        <taxon>Tylenchina</taxon>
        <taxon>Panagrolaimomorpha</taxon>
        <taxon>Strongyloidoidea</taxon>
        <taxon>Alloionematidae</taxon>
        <taxon>Rhabditophanes</taxon>
    </lineage>
</organism>
<evidence type="ECO:0000313" key="2">
    <source>
        <dbReference type="WBParaSite" id="RSKR_0000169100.1"/>
    </source>
</evidence>
<dbReference type="WBParaSite" id="RSKR_0000169100.1">
    <property type="protein sequence ID" value="RSKR_0000169100.1"/>
    <property type="gene ID" value="RSKR_0000169100"/>
</dbReference>